<accession>A0A4Y7QGT4</accession>
<dbReference type="AlphaFoldDB" id="A0A4Y7QGT4"/>
<feature type="compositionally biased region" description="Low complexity" evidence="1">
    <location>
        <begin position="127"/>
        <end position="139"/>
    </location>
</feature>
<dbReference type="VEuPathDB" id="FungiDB:BD410DRAFT_520045"/>
<gene>
    <name evidence="2" type="ORF">BD410DRAFT_520045</name>
</gene>
<feature type="compositionally biased region" description="Polar residues" evidence="1">
    <location>
        <begin position="8"/>
        <end position="29"/>
    </location>
</feature>
<evidence type="ECO:0000313" key="2">
    <source>
        <dbReference type="EMBL" id="TDL26408.1"/>
    </source>
</evidence>
<sequence>MSPRSILKSPSQEGAQSTQRPAQSSSTYSAELPYPYPSVHFPPSPALTQTYPTHSVSAYDRHPIVVSPNDCALPERGCPGRTYDGHKPSKQPIKRRDGSTIHPRALECPRQPPLGERKASHRPMAASVPPLVPDLSSSSESDESDGLVSPPPETVFTPHIPMPHHTNSSPIPSTKALSFLPHPPSPSSEKEKRRRKLQSSEQKFKSGSGVCSFAASSLDGCLGGF</sequence>
<evidence type="ECO:0000256" key="1">
    <source>
        <dbReference type="SAM" id="MobiDB-lite"/>
    </source>
</evidence>
<feature type="compositionally biased region" description="Polar residues" evidence="1">
    <location>
        <begin position="165"/>
        <end position="176"/>
    </location>
</feature>
<feature type="region of interest" description="Disordered" evidence="1">
    <location>
        <begin position="1"/>
        <end position="52"/>
    </location>
</feature>
<feature type="compositionally biased region" description="Basic and acidic residues" evidence="1">
    <location>
        <begin position="94"/>
        <end position="107"/>
    </location>
</feature>
<dbReference type="OrthoDB" id="3187054at2759"/>
<proteinExistence type="predicted"/>
<dbReference type="Proteomes" id="UP000294933">
    <property type="component" value="Unassembled WGS sequence"/>
</dbReference>
<organism evidence="2 3">
    <name type="scientific">Rickenella mellea</name>
    <dbReference type="NCBI Taxonomy" id="50990"/>
    <lineage>
        <taxon>Eukaryota</taxon>
        <taxon>Fungi</taxon>
        <taxon>Dikarya</taxon>
        <taxon>Basidiomycota</taxon>
        <taxon>Agaricomycotina</taxon>
        <taxon>Agaricomycetes</taxon>
        <taxon>Hymenochaetales</taxon>
        <taxon>Rickenellaceae</taxon>
        <taxon>Rickenella</taxon>
    </lineage>
</organism>
<dbReference type="STRING" id="50990.A0A4Y7QGT4"/>
<evidence type="ECO:0000313" key="3">
    <source>
        <dbReference type="Proteomes" id="UP000294933"/>
    </source>
</evidence>
<dbReference type="EMBL" id="ML170161">
    <property type="protein sequence ID" value="TDL26408.1"/>
    <property type="molecule type" value="Genomic_DNA"/>
</dbReference>
<protein>
    <submittedName>
        <fullName evidence="2">Uncharacterized protein</fullName>
    </submittedName>
</protein>
<feature type="compositionally biased region" description="Pro residues" evidence="1">
    <location>
        <begin position="34"/>
        <end position="45"/>
    </location>
</feature>
<keyword evidence="3" id="KW-1185">Reference proteome</keyword>
<reference evidence="2 3" key="1">
    <citation type="submission" date="2018-06" db="EMBL/GenBank/DDBJ databases">
        <title>A transcriptomic atlas of mushroom development highlights an independent origin of complex multicellularity.</title>
        <authorList>
            <consortium name="DOE Joint Genome Institute"/>
            <person name="Krizsan K."/>
            <person name="Almasi E."/>
            <person name="Merenyi Z."/>
            <person name="Sahu N."/>
            <person name="Viragh M."/>
            <person name="Koszo T."/>
            <person name="Mondo S."/>
            <person name="Kiss B."/>
            <person name="Balint B."/>
            <person name="Kues U."/>
            <person name="Barry K."/>
            <person name="Hegedus J.C."/>
            <person name="Henrissat B."/>
            <person name="Johnson J."/>
            <person name="Lipzen A."/>
            <person name="Ohm R."/>
            <person name="Nagy I."/>
            <person name="Pangilinan J."/>
            <person name="Yan J."/>
            <person name="Xiong Y."/>
            <person name="Grigoriev I.V."/>
            <person name="Hibbett D.S."/>
            <person name="Nagy L.G."/>
        </authorList>
    </citation>
    <scope>NUCLEOTIDE SEQUENCE [LARGE SCALE GENOMIC DNA]</scope>
    <source>
        <strain evidence="2 3">SZMC22713</strain>
    </source>
</reference>
<feature type="region of interest" description="Disordered" evidence="1">
    <location>
        <begin position="66"/>
        <end position="209"/>
    </location>
</feature>
<name>A0A4Y7QGT4_9AGAM</name>